<feature type="region of interest" description="Disordered" evidence="1">
    <location>
        <begin position="367"/>
        <end position="413"/>
    </location>
</feature>
<gene>
    <name evidence="3" type="ORF">N0V93_007838</name>
</gene>
<protein>
    <submittedName>
        <fullName evidence="3">Uncharacterized protein</fullName>
    </submittedName>
</protein>
<comment type="caution">
    <text evidence="3">The sequence shown here is derived from an EMBL/GenBank/DDBJ whole genome shotgun (WGS) entry which is preliminary data.</text>
</comment>
<sequence length="654" mass="73110">MWDLVAGTEGTDSMGDALATFTWEPQPTHRGTFGIVTTCFVTLALCTWKIVHLNLPGVCPDANLPWTAWWKKGTTHSLKHRLIHILGGHQITRQIGWLMIGLFAPELIAFAAFEQYWDARSLQTYMEEMYLQKTQNPNWWPAMLTRNRATAPSDIELDEANKPIWTMTHSWYAVMGGYSYALHSNSRVHLPDDRGRETVTLTASALRFIVQHEPSIIPHLSVGAIMDKSSAGAFIKIITLFQALWFSLQCIARMGQGLSISLLELTTFAHCIVGLIIGWLWLQKPLDISMPDALDIPDDAREPHWLMAMLYTLSQFDGEEADEDRWNKMAPNAREKLEMLDGEADTTPGQAYLEPLNEHAPLSFAEFDLGRPGTSAARSTRPQSSRPGTMGSALRPQTGPRSPPGPSSPTQSLTDLIRTAADNDRRLSIRMHLSQKGWEHYILNPPYPTSPVNSNVPSAATQRSLKRTLRSALADRIPNFPRHHASSPSALHRSHMIRTHLGITLTGFLYGGLHLMAWTSSFPSAAEQTIWRIAALSLAASGLLVPVAHAEGVLRDVIRPWVDMDEEARDAEEKAHLEEKRGVLGKRAWAVYRWAFLWMIEVIRVARVVGVVVVGTVYLGLRVFIFLECLIGLGHLPASAFEVVRWSVYVPHIS</sequence>
<dbReference type="AlphaFoldDB" id="A0A9W8YKK9"/>
<keyword evidence="2" id="KW-1133">Transmembrane helix</keyword>
<keyword evidence="2" id="KW-0812">Transmembrane</keyword>
<feature type="transmembrane region" description="Helical" evidence="2">
    <location>
        <begin position="260"/>
        <end position="282"/>
    </location>
</feature>
<feature type="transmembrane region" description="Helical" evidence="2">
    <location>
        <begin position="530"/>
        <end position="550"/>
    </location>
</feature>
<organism evidence="3 4">
    <name type="scientific">Gnomoniopsis smithogilvyi</name>
    <dbReference type="NCBI Taxonomy" id="1191159"/>
    <lineage>
        <taxon>Eukaryota</taxon>
        <taxon>Fungi</taxon>
        <taxon>Dikarya</taxon>
        <taxon>Ascomycota</taxon>
        <taxon>Pezizomycotina</taxon>
        <taxon>Sordariomycetes</taxon>
        <taxon>Sordariomycetidae</taxon>
        <taxon>Diaporthales</taxon>
        <taxon>Gnomoniaceae</taxon>
        <taxon>Gnomoniopsis</taxon>
    </lineage>
</organism>
<proteinExistence type="predicted"/>
<name>A0A9W8YKK9_9PEZI</name>
<evidence type="ECO:0000256" key="2">
    <source>
        <dbReference type="SAM" id="Phobius"/>
    </source>
</evidence>
<feature type="transmembrane region" description="Helical" evidence="2">
    <location>
        <begin position="501"/>
        <end position="518"/>
    </location>
</feature>
<keyword evidence="2" id="KW-0472">Membrane</keyword>
<keyword evidence="4" id="KW-1185">Reference proteome</keyword>
<feature type="compositionally biased region" description="Polar residues" evidence="1">
    <location>
        <begin position="376"/>
        <end position="387"/>
    </location>
</feature>
<evidence type="ECO:0000313" key="3">
    <source>
        <dbReference type="EMBL" id="KAJ4387249.1"/>
    </source>
</evidence>
<evidence type="ECO:0000313" key="4">
    <source>
        <dbReference type="Proteomes" id="UP001140453"/>
    </source>
</evidence>
<reference evidence="3" key="1">
    <citation type="submission" date="2022-10" db="EMBL/GenBank/DDBJ databases">
        <title>Tapping the CABI collections for fungal endophytes: first genome assemblies for Collariella, Neodidymelliopsis, Ascochyta clinopodiicola, Didymella pomorum, Didymosphaeria variabile, Neocosmospora piperis and Neocucurbitaria cava.</title>
        <authorList>
            <person name="Hill R."/>
        </authorList>
    </citation>
    <scope>NUCLEOTIDE SEQUENCE</scope>
    <source>
        <strain evidence="3">IMI 355082</strain>
    </source>
</reference>
<evidence type="ECO:0000256" key="1">
    <source>
        <dbReference type="SAM" id="MobiDB-lite"/>
    </source>
</evidence>
<dbReference type="PANTHER" id="PTHR35043:SF9">
    <property type="match status" value="1"/>
</dbReference>
<dbReference type="EMBL" id="JAPEVB010000005">
    <property type="protein sequence ID" value="KAJ4387249.1"/>
    <property type="molecule type" value="Genomic_DNA"/>
</dbReference>
<dbReference type="Proteomes" id="UP001140453">
    <property type="component" value="Unassembled WGS sequence"/>
</dbReference>
<dbReference type="PANTHER" id="PTHR35043">
    <property type="entry name" value="TRANSCRIPTION FACTOR DOMAIN-CONTAINING PROTEIN"/>
    <property type="match status" value="1"/>
</dbReference>
<feature type="transmembrane region" description="Helical" evidence="2">
    <location>
        <begin position="596"/>
        <end position="618"/>
    </location>
</feature>
<accession>A0A9W8YKK9</accession>
<dbReference type="OrthoDB" id="3061561at2759"/>